<dbReference type="AlphaFoldDB" id="A0A4Q4KRQ7"/>
<evidence type="ECO:0000313" key="2">
    <source>
        <dbReference type="EMBL" id="RYM35602.1"/>
    </source>
</evidence>
<protein>
    <submittedName>
        <fullName evidence="2">XRE family transcriptional regulator</fullName>
    </submittedName>
</protein>
<sequence>MSDLITNAFNEIDPRNEKFIEKNTDIVEEIYALMEQHGVNSQKELAKLLGKKESEVSKLLTGIQNMTLRSITNLEVALGTDIIMTASKAKEKFDRMNYMVCLKQTQTVSNNEMPTNKVDFQMGKMNGFKLKIA</sequence>
<dbReference type="Gene3D" id="1.10.260.40">
    <property type="entry name" value="lambda repressor-like DNA-binding domains"/>
    <property type="match status" value="1"/>
</dbReference>
<evidence type="ECO:0000313" key="3">
    <source>
        <dbReference type="Proteomes" id="UP000293952"/>
    </source>
</evidence>
<dbReference type="InterPro" id="IPR001387">
    <property type="entry name" value="Cro/C1-type_HTH"/>
</dbReference>
<keyword evidence="3" id="KW-1185">Reference proteome</keyword>
<dbReference type="Proteomes" id="UP000293952">
    <property type="component" value="Unassembled WGS sequence"/>
</dbReference>
<dbReference type="GO" id="GO:0003677">
    <property type="term" value="F:DNA binding"/>
    <property type="evidence" value="ECO:0007669"/>
    <property type="project" value="InterPro"/>
</dbReference>
<dbReference type="EMBL" id="SETE01000001">
    <property type="protein sequence ID" value="RYM35602.1"/>
    <property type="molecule type" value="Genomic_DNA"/>
</dbReference>
<dbReference type="RefSeq" id="WP_130091969.1">
    <property type="nucleotide sequence ID" value="NZ_SETE01000001.1"/>
</dbReference>
<proteinExistence type="predicted"/>
<feature type="domain" description="HTH cro/C1-type" evidence="1">
    <location>
        <begin position="29"/>
        <end position="85"/>
    </location>
</feature>
<dbReference type="SUPFAM" id="SSF47413">
    <property type="entry name" value="lambda repressor-like DNA-binding domains"/>
    <property type="match status" value="1"/>
</dbReference>
<accession>A0A4Q4KRQ7</accession>
<organism evidence="2 3">
    <name type="scientific">Brumimicrobium glaciale</name>
    <dbReference type="NCBI Taxonomy" id="200475"/>
    <lineage>
        <taxon>Bacteria</taxon>
        <taxon>Pseudomonadati</taxon>
        <taxon>Bacteroidota</taxon>
        <taxon>Flavobacteriia</taxon>
        <taxon>Flavobacteriales</taxon>
        <taxon>Crocinitomicaceae</taxon>
        <taxon>Brumimicrobium</taxon>
    </lineage>
</organism>
<gene>
    <name evidence="2" type="ORF">ERX46_01030</name>
</gene>
<dbReference type="OrthoDB" id="770730at2"/>
<reference evidence="2 3" key="1">
    <citation type="submission" date="2019-02" db="EMBL/GenBank/DDBJ databases">
        <title>Genome sequence of the sea-ice species Brumimicrobium glaciale.</title>
        <authorList>
            <person name="Bowman J.P."/>
        </authorList>
    </citation>
    <scope>NUCLEOTIDE SEQUENCE [LARGE SCALE GENOMIC DNA]</scope>
    <source>
        <strain evidence="2 3">IC156</strain>
    </source>
</reference>
<dbReference type="InterPro" id="IPR010982">
    <property type="entry name" value="Lambda_DNA-bd_dom_sf"/>
</dbReference>
<dbReference type="Pfam" id="PF01381">
    <property type="entry name" value="HTH_3"/>
    <property type="match status" value="1"/>
</dbReference>
<evidence type="ECO:0000259" key="1">
    <source>
        <dbReference type="SMART" id="SM00530"/>
    </source>
</evidence>
<name>A0A4Q4KRQ7_9FLAO</name>
<comment type="caution">
    <text evidence="2">The sequence shown here is derived from an EMBL/GenBank/DDBJ whole genome shotgun (WGS) entry which is preliminary data.</text>
</comment>
<dbReference type="SMART" id="SM00530">
    <property type="entry name" value="HTH_XRE"/>
    <property type="match status" value="1"/>
</dbReference>
<dbReference type="CDD" id="cd00093">
    <property type="entry name" value="HTH_XRE"/>
    <property type="match status" value="1"/>
</dbReference>